<accession>O05568</accession>
<dbReference type="EMBL" id="Z94723">
    <property type="protein sequence ID" value="CAB08124.1"/>
    <property type="molecule type" value="Genomic_DNA"/>
</dbReference>
<dbReference type="Gene3D" id="1.10.287.850">
    <property type="entry name" value="HP0062-like domain"/>
    <property type="match status" value="1"/>
</dbReference>
<dbReference type="PIR" id="D87027">
    <property type="entry name" value="D87027"/>
</dbReference>
<reference evidence="1" key="2">
    <citation type="submission" date="1997-04" db="EMBL/GenBank/DDBJ databases">
        <authorList>
            <person name="Badcock K."/>
            <person name="Churcher C.M."/>
        </authorList>
    </citation>
    <scope>NUCLEOTIDE SEQUENCE</scope>
</reference>
<organism evidence="1">
    <name type="scientific">Mycobacterium leprae</name>
    <dbReference type="NCBI Taxonomy" id="1769"/>
    <lineage>
        <taxon>Bacteria</taxon>
        <taxon>Bacillati</taxon>
        <taxon>Actinomycetota</taxon>
        <taxon>Actinomycetes</taxon>
        <taxon>Mycobacteriales</taxon>
        <taxon>Mycobacteriaceae</taxon>
        <taxon>Mycobacterium</taxon>
    </lineage>
</organism>
<dbReference type="AlphaFoldDB" id="O05568"/>
<dbReference type="Leproma" id="ML0946"/>
<gene>
    <name evidence="1" type="primary">MLCB33.18c</name>
</gene>
<proteinExistence type="predicted"/>
<evidence type="ECO:0000313" key="1">
    <source>
        <dbReference type="EMBL" id="CAB08124.1"/>
    </source>
</evidence>
<sequence>MPVSFVSVVLEFVSAMASDSANVGLTIAEATTIAAGSNDQRCSHPGADQCRWPSWCCSVYMPGFPGARHASGGGGRSTRQFVQALTGAASAYASAEVANASPLQILE</sequence>
<name>O05568_MYCLR</name>
<dbReference type="KEGG" id="mle:ML0946"/>
<protein>
    <submittedName>
        <fullName evidence="1">Uncharacterized protein MLCB33.18c</fullName>
    </submittedName>
</protein>
<reference evidence="1" key="1">
    <citation type="journal article" date="1993" name="Mol. Microbiol.">
        <title>Use of an ordered cosmid library to deduce the genomic organization of Mycobacterium leprae.</title>
        <authorList>
            <person name="Eiglmeier K."/>
            <person name="Honore N."/>
            <person name="Woods S.A."/>
            <person name="Caudron B."/>
            <person name="Cole S.T."/>
        </authorList>
    </citation>
    <scope>NUCLEOTIDE SEQUENCE</scope>
</reference>
<reference evidence="1" key="3">
    <citation type="submission" date="1997-04" db="EMBL/GenBank/DDBJ databases">
        <authorList>
            <person name="Barrell B.G."/>
            <person name="Rajandream M.A."/>
        </authorList>
    </citation>
    <scope>NUCLEOTIDE SEQUENCE</scope>
</reference>